<dbReference type="InterPro" id="IPR012416">
    <property type="entry name" value="CBP60"/>
</dbReference>
<dbReference type="Gramene" id="KCW74307">
    <property type="protein sequence ID" value="KCW74307"/>
    <property type="gene ID" value="EUGRSUZ_E02971"/>
</dbReference>
<feature type="domain" description="Calmodulin binding protein-like N-terminal" evidence="2">
    <location>
        <begin position="139"/>
        <end position="285"/>
    </location>
</feature>
<dbReference type="SUPFAM" id="SSF53098">
    <property type="entry name" value="Ribonuclease H-like"/>
    <property type="match status" value="1"/>
</dbReference>
<dbReference type="GO" id="GO:0080142">
    <property type="term" value="P:regulation of salicylic acid biosynthetic process"/>
    <property type="evidence" value="ECO:0000318"/>
    <property type="project" value="GO_Central"/>
</dbReference>
<proteinExistence type="predicted"/>
<gene>
    <name evidence="3" type="ORF">EUGRSUZ_E02971</name>
</gene>
<reference evidence="3" key="1">
    <citation type="submission" date="2013-07" db="EMBL/GenBank/DDBJ databases">
        <title>The genome of Eucalyptus grandis.</title>
        <authorList>
            <person name="Schmutz J."/>
            <person name="Hayes R."/>
            <person name="Myburg A."/>
            <person name="Tuskan G."/>
            <person name="Grattapaglia D."/>
            <person name="Rokhsar D.S."/>
        </authorList>
    </citation>
    <scope>NUCLEOTIDE SEQUENCE</scope>
    <source>
        <tissue evidence="3">Leaf extractions</tissue>
    </source>
</reference>
<dbReference type="GO" id="GO:0043565">
    <property type="term" value="F:sequence-specific DNA binding"/>
    <property type="evidence" value="ECO:0000318"/>
    <property type="project" value="GO_Central"/>
</dbReference>
<feature type="domain" description="HAT C-terminal dimerisation" evidence="1">
    <location>
        <begin position="20"/>
        <end position="67"/>
    </location>
</feature>
<dbReference type="GO" id="GO:0005634">
    <property type="term" value="C:nucleus"/>
    <property type="evidence" value="ECO:0000318"/>
    <property type="project" value="GO_Central"/>
</dbReference>
<name>A0A059C7H7_EUCGR</name>
<dbReference type="GO" id="GO:0046983">
    <property type="term" value="F:protein dimerization activity"/>
    <property type="evidence" value="ECO:0007669"/>
    <property type="project" value="InterPro"/>
</dbReference>
<dbReference type="InterPro" id="IPR012337">
    <property type="entry name" value="RNaseH-like_sf"/>
</dbReference>
<accession>A0A059C7H7</accession>
<dbReference type="InParanoid" id="A0A059C7H7"/>
<sequence length="288" mass="32330">MRLYCDKVPKLFAKTTLGTSHPCDWWDSCGDDFPVLKKYAIRILSLPCSTSFCKQSLSSFESAQTEKREPSMPAVVDDYLHLRTNALLMQNFNTMKEKIRKTVDLEKLGELPDFTEFMNETKVPWSASARKDGESEKHFRLHFTTKLPLSLYDGNAVLGEKQTPILVILADSSTERVVQSGRLSELKLAVTVIEGDFDEKASKNWTRELFESNEIMGRHGNTPLLSGELTVTLKKGVGKLGAIFFNDVSSWTRNGKFRLGVKATSLLGEGVRVLEGISNAFAVEDYFL</sequence>
<protein>
    <submittedName>
        <fullName evidence="3">Uncharacterized protein</fullName>
    </submittedName>
</protein>
<evidence type="ECO:0000259" key="1">
    <source>
        <dbReference type="Pfam" id="PF05699"/>
    </source>
</evidence>
<dbReference type="Pfam" id="PF07887">
    <property type="entry name" value="Calmodulin_bind"/>
    <property type="match status" value="1"/>
</dbReference>
<dbReference type="InterPro" id="IPR008906">
    <property type="entry name" value="HATC_C_dom"/>
</dbReference>
<dbReference type="AlphaFoldDB" id="A0A059C7H7"/>
<evidence type="ECO:0000259" key="2">
    <source>
        <dbReference type="Pfam" id="PF07887"/>
    </source>
</evidence>
<dbReference type="EMBL" id="KK198757">
    <property type="protein sequence ID" value="KCW74307.1"/>
    <property type="molecule type" value="Genomic_DNA"/>
</dbReference>
<dbReference type="Pfam" id="PF05699">
    <property type="entry name" value="Dimer_Tnp_hAT"/>
    <property type="match status" value="1"/>
</dbReference>
<evidence type="ECO:0000313" key="3">
    <source>
        <dbReference type="EMBL" id="KCW74307.1"/>
    </source>
</evidence>
<dbReference type="GO" id="GO:0003700">
    <property type="term" value="F:DNA-binding transcription factor activity"/>
    <property type="evidence" value="ECO:0000318"/>
    <property type="project" value="GO_Central"/>
</dbReference>
<dbReference type="GO" id="GO:0005516">
    <property type="term" value="F:calmodulin binding"/>
    <property type="evidence" value="ECO:0007669"/>
    <property type="project" value="InterPro"/>
</dbReference>
<organism evidence="3">
    <name type="scientific">Eucalyptus grandis</name>
    <name type="common">Flooded gum</name>
    <dbReference type="NCBI Taxonomy" id="71139"/>
    <lineage>
        <taxon>Eukaryota</taxon>
        <taxon>Viridiplantae</taxon>
        <taxon>Streptophyta</taxon>
        <taxon>Embryophyta</taxon>
        <taxon>Tracheophyta</taxon>
        <taxon>Spermatophyta</taxon>
        <taxon>Magnoliopsida</taxon>
        <taxon>eudicotyledons</taxon>
        <taxon>Gunneridae</taxon>
        <taxon>Pentapetalae</taxon>
        <taxon>rosids</taxon>
        <taxon>malvids</taxon>
        <taxon>Myrtales</taxon>
        <taxon>Myrtaceae</taxon>
        <taxon>Myrtoideae</taxon>
        <taxon>Eucalypteae</taxon>
        <taxon>Eucalyptus</taxon>
    </lineage>
</organism>
<dbReference type="InterPro" id="IPR046831">
    <property type="entry name" value="Calmodulin_bind_N"/>
</dbReference>
<dbReference type="PANTHER" id="PTHR31713">
    <property type="entry name" value="OS02G0177800 PROTEIN"/>
    <property type="match status" value="1"/>
</dbReference>
<dbReference type="STRING" id="71139.A0A059C7H7"/>
<dbReference type="PANTHER" id="PTHR31713:SF100">
    <property type="entry name" value="CALMODULIN-BINDING PROTEIN 60 B"/>
    <property type="match status" value="1"/>
</dbReference>